<dbReference type="InterPro" id="IPR049054">
    <property type="entry name" value="CN_hydtase_beta-like_N"/>
</dbReference>
<gene>
    <name evidence="2" type="ORF">BWI75_23950</name>
</gene>
<comment type="caution">
    <text evidence="2">The sequence shown here is derived from an EMBL/GenBank/DDBJ whole genome shotgun (WGS) entry which is preliminary data.</text>
</comment>
<dbReference type="InterPro" id="IPR042262">
    <property type="entry name" value="CN_hydtase_beta_C"/>
</dbReference>
<evidence type="ECO:0000313" key="2">
    <source>
        <dbReference type="EMBL" id="MUL39266.1"/>
    </source>
</evidence>
<evidence type="ECO:0000259" key="1">
    <source>
        <dbReference type="Pfam" id="PF21006"/>
    </source>
</evidence>
<dbReference type="NCBIfam" id="TIGR03889">
    <property type="entry name" value="nitrile_acc"/>
    <property type="match status" value="1"/>
</dbReference>
<dbReference type="SUPFAM" id="SSF50090">
    <property type="entry name" value="Electron transport accessory proteins"/>
    <property type="match status" value="1"/>
</dbReference>
<dbReference type="AlphaFoldDB" id="A0A6N8G6J4"/>
<dbReference type="RefSeq" id="WP_105221720.1">
    <property type="nucleotide sequence ID" value="NZ_CAWNSU010000111.1"/>
</dbReference>
<dbReference type="InterPro" id="IPR023808">
    <property type="entry name" value="Nitrile_Hydratase_acc_put"/>
</dbReference>
<protein>
    <submittedName>
        <fullName evidence="2">Nitrile hydratase accessory protein</fullName>
    </submittedName>
</protein>
<feature type="domain" description="Nitrile hydratase beta subunit-like N-terminal" evidence="1">
    <location>
        <begin position="16"/>
        <end position="105"/>
    </location>
</feature>
<dbReference type="EMBL" id="NAPY01000070">
    <property type="protein sequence ID" value="MUL39266.1"/>
    <property type="molecule type" value="Genomic_DNA"/>
</dbReference>
<dbReference type="Proteomes" id="UP000441797">
    <property type="component" value="Unassembled WGS sequence"/>
</dbReference>
<keyword evidence="3" id="KW-1185">Reference proteome</keyword>
<dbReference type="Gene3D" id="1.10.472.20">
    <property type="entry name" value="Nitrile hydratase, beta subunit"/>
    <property type="match status" value="1"/>
</dbReference>
<dbReference type="OrthoDB" id="9811616at2"/>
<sequence>MSTSPNHPAQVPGLPVEADELVFQAPWEARAFAIVNQLATAEYYSWSEWTDYLANEISVTEQVSPGSRTYYEQWVIACEKLLAAKGLLDPVLIDQKIADFLAEREARHEH</sequence>
<dbReference type="InterPro" id="IPR008990">
    <property type="entry name" value="Elect_transpt_acc-like_dom_sf"/>
</dbReference>
<evidence type="ECO:0000313" key="3">
    <source>
        <dbReference type="Proteomes" id="UP000441797"/>
    </source>
</evidence>
<name>A0A6N8G6J4_9CHRO</name>
<proteinExistence type="predicted"/>
<reference evidence="2 3" key="1">
    <citation type="journal article" date="2019" name="Front. Microbiol.">
        <title>Genomic Features for Desiccation Tolerance and Sugar Biosynthesis in the Extremophile Gloeocapsopsis sp. UTEX B3054.</title>
        <authorList>
            <person name="Urrejola C."/>
            <person name="Alcorta J."/>
            <person name="Salas L."/>
            <person name="Vasquez M."/>
            <person name="Polz M.F."/>
            <person name="Vicuna R."/>
            <person name="Diez B."/>
        </authorList>
    </citation>
    <scope>NUCLEOTIDE SEQUENCE [LARGE SCALE GENOMIC DNA]</scope>
    <source>
        <strain evidence="2 3">1H9</strain>
    </source>
</reference>
<organism evidence="2 3">
    <name type="scientific">Gloeocapsopsis dulcis AAB1 = 1H9</name>
    <dbReference type="NCBI Taxonomy" id="1433147"/>
    <lineage>
        <taxon>Bacteria</taxon>
        <taxon>Bacillati</taxon>
        <taxon>Cyanobacteriota</taxon>
        <taxon>Cyanophyceae</taxon>
        <taxon>Oscillatoriophycideae</taxon>
        <taxon>Chroococcales</taxon>
        <taxon>Chroococcaceae</taxon>
        <taxon>Gloeocapsopsis</taxon>
        <taxon>Gloeocapsopsis dulcis</taxon>
    </lineage>
</organism>
<accession>A0A6N8G6J4</accession>
<dbReference type="Pfam" id="PF21006">
    <property type="entry name" value="NHase_beta_N"/>
    <property type="match status" value="1"/>
</dbReference>